<dbReference type="GO" id="GO:0003676">
    <property type="term" value="F:nucleic acid binding"/>
    <property type="evidence" value="ECO:0007669"/>
    <property type="project" value="InterPro"/>
</dbReference>
<dbReference type="EMBL" id="LAZR01013454">
    <property type="protein sequence ID" value="KKM21895.1"/>
    <property type="molecule type" value="Genomic_DNA"/>
</dbReference>
<dbReference type="GO" id="GO:0016787">
    <property type="term" value="F:hydrolase activity"/>
    <property type="evidence" value="ECO:0007669"/>
    <property type="project" value="InterPro"/>
</dbReference>
<dbReference type="InterPro" id="IPR044925">
    <property type="entry name" value="His-Me_finger_sf"/>
</dbReference>
<dbReference type="InterPro" id="IPR040255">
    <property type="entry name" value="Non-specific_endonuclease"/>
</dbReference>
<feature type="domain" description="ENPP1-3/EXOG-like endonuclease/phosphodiesterase" evidence="1">
    <location>
        <begin position="1"/>
        <end position="97"/>
    </location>
</feature>
<dbReference type="PANTHER" id="PTHR13966">
    <property type="entry name" value="ENDONUCLEASE RELATED"/>
    <property type="match status" value="1"/>
</dbReference>
<organism evidence="2">
    <name type="scientific">marine sediment metagenome</name>
    <dbReference type="NCBI Taxonomy" id="412755"/>
    <lineage>
        <taxon>unclassified sequences</taxon>
        <taxon>metagenomes</taxon>
        <taxon>ecological metagenomes</taxon>
    </lineage>
</organism>
<feature type="non-terminal residue" evidence="2">
    <location>
        <position position="97"/>
    </location>
</feature>
<dbReference type="InterPro" id="IPR020821">
    <property type="entry name" value="ENPP1-3/EXOG-like_nuc-like"/>
</dbReference>
<accession>A0A0F9L2B8</accession>
<dbReference type="SUPFAM" id="SSF54060">
    <property type="entry name" value="His-Me finger endonucleases"/>
    <property type="match status" value="1"/>
</dbReference>
<reference evidence="2" key="1">
    <citation type="journal article" date="2015" name="Nature">
        <title>Complex archaea that bridge the gap between prokaryotes and eukaryotes.</title>
        <authorList>
            <person name="Spang A."/>
            <person name="Saw J.H."/>
            <person name="Jorgensen S.L."/>
            <person name="Zaremba-Niedzwiedzka K."/>
            <person name="Martijn J."/>
            <person name="Lind A.E."/>
            <person name="van Eijk R."/>
            <person name="Schleper C."/>
            <person name="Guy L."/>
            <person name="Ettema T.J."/>
        </authorList>
    </citation>
    <scope>NUCLEOTIDE SEQUENCE</scope>
</reference>
<sequence>MSPQDPSFNRGIWKKLEEQIRSWAVENREIYIVTGPVLTNGPYQTIGVNKVAIPKHYYKVVLDYLKPELKAIGFILPNIKGTYPLSQYAVTVDEVEK</sequence>
<dbReference type="InterPro" id="IPR044929">
    <property type="entry name" value="DNA/RNA_non-sp_Endonuclease_sf"/>
</dbReference>
<protein>
    <recommendedName>
        <fullName evidence="1">ENPP1-3/EXOG-like endonuclease/phosphodiesterase domain-containing protein</fullName>
    </recommendedName>
</protein>
<dbReference type="AlphaFoldDB" id="A0A0F9L2B8"/>
<dbReference type="InterPro" id="IPR001604">
    <property type="entry name" value="Endo_G_ENPP1-like_dom"/>
</dbReference>
<dbReference type="GO" id="GO:0046872">
    <property type="term" value="F:metal ion binding"/>
    <property type="evidence" value="ECO:0007669"/>
    <property type="project" value="InterPro"/>
</dbReference>
<dbReference type="GO" id="GO:0004519">
    <property type="term" value="F:endonuclease activity"/>
    <property type="evidence" value="ECO:0007669"/>
    <property type="project" value="TreeGrafter"/>
</dbReference>
<proteinExistence type="predicted"/>
<gene>
    <name evidence="2" type="ORF">LCGC14_1630810</name>
</gene>
<name>A0A0F9L2B8_9ZZZZ</name>
<dbReference type="Gene3D" id="3.40.570.10">
    <property type="entry name" value="Extracellular Endonuclease, subunit A"/>
    <property type="match status" value="1"/>
</dbReference>
<comment type="caution">
    <text evidence="2">The sequence shown here is derived from an EMBL/GenBank/DDBJ whole genome shotgun (WGS) entry which is preliminary data.</text>
</comment>
<dbReference type="PANTHER" id="PTHR13966:SF5">
    <property type="entry name" value="ENDONUCLEASE G, MITOCHONDRIAL"/>
    <property type="match status" value="1"/>
</dbReference>
<dbReference type="SMART" id="SM00477">
    <property type="entry name" value="NUC"/>
    <property type="match status" value="1"/>
</dbReference>
<dbReference type="Pfam" id="PF01223">
    <property type="entry name" value="Endonuclease_NS"/>
    <property type="match status" value="1"/>
</dbReference>
<evidence type="ECO:0000259" key="1">
    <source>
        <dbReference type="SMART" id="SM00477"/>
    </source>
</evidence>
<evidence type="ECO:0000313" key="2">
    <source>
        <dbReference type="EMBL" id="KKM21895.1"/>
    </source>
</evidence>